<reference evidence="1 2" key="1">
    <citation type="journal article" date="2020" name="bioRxiv">
        <title>Whole genome comparisons of ergot fungi reveals the divergence and evolution of species within the genus Claviceps are the result of varying mechanisms driving genome evolution and host range expansion.</title>
        <authorList>
            <person name="Wyka S.A."/>
            <person name="Mondo S.J."/>
            <person name="Liu M."/>
            <person name="Dettman J."/>
            <person name="Nalam V."/>
            <person name="Broders K.D."/>
        </authorList>
    </citation>
    <scope>NUCLEOTIDE SEQUENCE [LARGE SCALE GENOMIC DNA]</scope>
    <source>
        <strain evidence="1 2">LM576</strain>
    </source>
</reference>
<evidence type="ECO:0000313" key="1">
    <source>
        <dbReference type="EMBL" id="KAG6122299.1"/>
    </source>
</evidence>
<proteinExistence type="predicted"/>
<name>A0A9P7Q9G9_9HYPO</name>
<keyword evidence="2" id="KW-1185">Reference proteome</keyword>
<evidence type="ECO:0000313" key="2">
    <source>
        <dbReference type="Proteomes" id="UP000732380"/>
    </source>
</evidence>
<dbReference type="SUPFAM" id="SSF48208">
    <property type="entry name" value="Six-hairpin glycosidases"/>
    <property type="match status" value="1"/>
</dbReference>
<accession>A0A9P7Q9G9</accession>
<dbReference type="GO" id="GO:0005975">
    <property type="term" value="P:carbohydrate metabolic process"/>
    <property type="evidence" value="ECO:0007669"/>
    <property type="project" value="InterPro"/>
</dbReference>
<dbReference type="EMBL" id="SRQM01000022">
    <property type="protein sequence ID" value="KAG6122299.1"/>
    <property type="molecule type" value="Genomic_DNA"/>
</dbReference>
<comment type="caution">
    <text evidence="1">The sequence shown here is derived from an EMBL/GenBank/DDBJ whole genome shotgun (WGS) entry which is preliminary data.</text>
</comment>
<gene>
    <name evidence="1" type="ORF">E4U13_002712</name>
</gene>
<sequence>MKLTQFLSAIQVPLSALVGTASSRTLQPWTYSPLSLGAITPRGWLQGEMMEMADGLFGREYEVYPYVKDSSWLQPRGGQGGAEYSNLNEALPYWFNSMVPLAFTIKNDTLQGQVTAVARRVLDLQTPDGWIGPESLEQRNFWARFPFFLGLTQLAEVDRRWEEDVVKGLRKFMFLANAMLRDNGRGFVVCPDGVDCSWGQARVPDMIITIQWLLDRPHLVAHDAEFLNVLWENMDMFHALNPIKWHDWYTNETYPKVVDPQNDNLFTYIHGVNVGQGLKSPAVIYRINGTQSLVQKSYDAVDLTFRYHGSASGTILADEKQAGLAPYMGSELCTAVETSYSLAYLYQVLGRNDLADRAERAIFNAFPVMFTGNKWAHKYLDQPNQPWALNMTGEDGHVPPVFTTARSGVATTFGMEPQYPCCTVNHGQGYPKFLSNSWVSVGATGVAHVLLGPSEMSTVIDGSRVEIKCDTMYPFSMQFVYSIDTSNTGFDFYFRVPDWASGYVSEVTSFSSDDHATPTTKQTRTKWKNQHGLIKFPLRQAKHRINISLSTAIRTEARSNHTVSVFYGNVLYALDVGYNATSTLPHSYKEPRGLGMAGYPPAARDYFVRNTKAWNVAIDPHTIQYREADGVNKRPWQGPIFEPGLAPTYMTVLGCEMEWPLLMGVTPDWAPERPRCVGAKNQYRLVPYGSASVHMSELPVFEDAV</sequence>
<organism evidence="1 2">
    <name type="scientific">Claviceps humidiphila</name>
    <dbReference type="NCBI Taxonomy" id="1294629"/>
    <lineage>
        <taxon>Eukaryota</taxon>
        <taxon>Fungi</taxon>
        <taxon>Dikarya</taxon>
        <taxon>Ascomycota</taxon>
        <taxon>Pezizomycotina</taxon>
        <taxon>Sordariomycetes</taxon>
        <taxon>Hypocreomycetidae</taxon>
        <taxon>Hypocreales</taxon>
        <taxon>Clavicipitaceae</taxon>
        <taxon>Claviceps</taxon>
    </lineage>
</organism>
<dbReference type="AlphaFoldDB" id="A0A9P7Q9G9"/>
<protein>
    <submittedName>
        <fullName evidence="1">Uncharacterized protein</fullName>
    </submittedName>
</protein>
<dbReference type="InterPro" id="IPR008928">
    <property type="entry name" value="6-hairpin_glycosidase_sf"/>
</dbReference>
<dbReference type="Proteomes" id="UP000732380">
    <property type="component" value="Unassembled WGS sequence"/>
</dbReference>